<dbReference type="InterPro" id="IPR011322">
    <property type="entry name" value="N-reg_PII-like_a/b"/>
</dbReference>
<dbReference type="GO" id="GO:0006808">
    <property type="term" value="P:regulation of nitrogen utilization"/>
    <property type="evidence" value="ECO:0007669"/>
    <property type="project" value="InterPro"/>
</dbReference>
<dbReference type="RefSeq" id="WP_093882106.1">
    <property type="nucleotide sequence ID" value="NZ_FOBS01000002.1"/>
</dbReference>
<evidence type="ECO:0000256" key="1">
    <source>
        <dbReference type="RuleBase" id="RU003936"/>
    </source>
</evidence>
<dbReference type="SMART" id="SM00938">
    <property type="entry name" value="P-II"/>
    <property type="match status" value="1"/>
</dbReference>
<accession>A0A1H7UZ02</accession>
<dbReference type="OrthoDB" id="9802729at2"/>
<dbReference type="Gene3D" id="3.30.70.120">
    <property type="match status" value="1"/>
</dbReference>
<dbReference type="PROSITE" id="PS00638">
    <property type="entry name" value="PII_GLNB_CTER"/>
    <property type="match status" value="1"/>
</dbReference>
<reference evidence="2 3" key="1">
    <citation type="submission" date="2016-10" db="EMBL/GenBank/DDBJ databases">
        <authorList>
            <person name="de Groot N.N."/>
        </authorList>
    </citation>
    <scope>NUCLEOTIDE SEQUENCE [LARGE SCALE GENOMIC DNA]</scope>
    <source>
        <strain evidence="2 3">DSM 8423</strain>
    </source>
</reference>
<evidence type="ECO:0000313" key="2">
    <source>
        <dbReference type="EMBL" id="SEM01868.1"/>
    </source>
</evidence>
<proteinExistence type="inferred from homology"/>
<dbReference type="Pfam" id="PF00543">
    <property type="entry name" value="P-II"/>
    <property type="match status" value="1"/>
</dbReference>
<name>A0A1H7UZ02_9BACT</name>
<comment type="similarity">
    <text evidence="1">Belongs to the P(II) protein family.</text>
</comment>
<keyword evidence="3" id="KW-1185">Reference proteome</keyword>
<dbReference type="GO" id="GO:0005524">
    <property type="term" value="F:ATP binding"/>
    <property type="evidence" value="ECO:0007669"/>
    <property type="project" value="TreeGrafter"/>
</dbReference>
<dbReference type="PROSITE" id="PS51343">
    <property type="entry name" value="PII_GLNB_DOM"/>
    <property type="match status" value="1"/>
</dbReference>
<dbReference type="GO" id="GO:0005829">
    <property type="term" value="C:cytosol"/>
    <property type="evidence" value="ECO:0007669"/>
    <property type="project" value="TreeGrafter"/>
</dbReference>
<dbReference type="SUPFAM" id="SSF54913">
    <property type="entry name" value="GlnB-like"/>
    <property type="match status" value="1"/>
</dbReference>
<dbReference type="STRING" id="43775.SAMN04489760_102187"/>
<dbReference type="EMBL" id="FOBS01000002">
    <property type="protein sequence ID" value="SEM01868.1"/>
    <property type="molecule type" value="Genomic_DNA"/>
</dbReference>
<dbReference type="PRINTS" id="PR00340">
    <property type="entry name" value="PIIGLNB"/>
</dbReference>
<dbReference type="PANTHER" id="PTHR30115:SF18">
    <property type="entry name" value="NITROGEN REGULATORY PROTEIN P-II"/>
    <property type="match status" value="1"/>
</dbReference>
<dbReference type="Proteomes" id="UP000198744">
    <property type="component" value="Unassembled WGS sequence"/>
</dbReference>
<organism evidence="2 3">
    <name type="scientific">Syntrophus gentianae</name>
    <dbReference type="NCBI Taxonomy" id="43775"/>
    <lineage>
        <taxon>Bacteria</taxon>
        <taxon>Pseudomonadati</taxon>
        <taxon>Thermodesulfobacteriota</taxon>
        <taxon>Syntrophia</taxon>
        <taxon>Syntrophales</taxon>
        <taxon>Syntrophaceae</taxon>
        <taxon>Syntrophus</taxon>
    </lineage>
</organism>
<dbReference type="PANTHER" id="PTHR30115">
    <property type="entry name" value="NITROGEN REGULATORY PROTEIN P-II"/>
    <property type="match status" value="1"/>
</dbReference>
<protein>
    <submittedName>
        <fullName evidence="2">Nitrogen regulatory protein P-II family</fullName>
    </submittedName>
</protein>
<dbReference type="InterPro" id="IPR002187">
    <property type="entry name" value="N-reg_PII"/>
</dbReference>
<dbReference type="InterPro" id="IPR017918">
    <property type="entry name" value="N-reg_PII_CS"/>
</dbReference>
<dbReference type="AlphaFoldDB" id="A0A1H7UZ02"/>
<dbReference type="GO" id="GO:0030234">
    <property type="term" value="F:enzyme regulator activity"/>
    <property type="evidence" value="ECO:0007669"/>
    <property type="project" value="InterPro"/>
</dbReference>
<dbReference type="InterPro" id="IPR015867">
    <property type="entry name" value="N-reg_PII/ATP_PRibTrfase_C"/>
</dbReference>
<evidence type="ECO:0000313" key="3">
    <source>
        <dbReference type="Proteomes" id="UP000198744"/>
    </source>
</evidence>
<gene>
    <name evidence="2" type="ORF">SAMN04489760_102187</name>
</gene>
<sequence>MKLIVAIIQPHKLEEVKEALEAVNVNLMTVSNVLGQGRQKGYTEVYRGTREAGGLLRKVRLDIAVNEDYVEKTLMAIAKGAHSGEAGDGKIFVLDLQECVRIGTGERGSEAIG</sequence>